<evidence type="ECO:0000313" key="2">
    <source>
        <dbReference type="Proteomes" id="UP000248987"/>
    </source>
</evidence>
<proteinExistence type="predicted"/>
<keyword evidence="2" id="KW-1185">Reference proteome</keyword>
<protein>
    <submittedName>
        <fullName evidence="1">Uncharacterized protein</fullName>
    </submittedName>
</protein>
<dbReference type="EMBL" id="QLLQ01000002">
    <property type="protein sequence ID" value="RAJ26648.1"/>
    <property type="molecule type" value="Genomic_DNA"/>
</dbReference>
<gene>
    <name evidence="1" type="ORF">LX77_00903</name>
</gene>
<evidence type="ECO:0000313" key="1">
    <source>
        <dbReference type="EMBL" id="RAJ26648.1"/>
    </source>
</evidence>
<reference evidence="1 2" key="1">
    <citation type="submission" date="2018-06" db="EMBL/GenBank/DDBJ databases">
        <title>Genomic Encyclopedia of Archaeal and Bacterial Type Strains, Phase II (KMG-II): from individual species to whole genera.</title>
        <authorList>
            <person name="Goeker M."/>
        </authorList>
    </citation>
    <scope>NUCLEOTIDE SEQUENCE [LARGE SCALE GENOMIC DNA]</scope>
    <source>
        <strain evidence="1 2">DSM 12408</strain>
    </source>
</reference>
<dbReference type="Proteomes" id="UP000248987">
    <property type="component" value="Unassembled WGS sequence"/>
</dbReference>
<sequence length="59" mass="6579">MIITILVVAFLIALNFLLLAFSCNKIMKKDFIQAPKPDHQSDAVVTKQLHERQLAPTGS</sequence>
<dbReference type="AlphaFoldDB" id="A0A327SD53"/>
<organism evidence="1 2">
    <name type="scientific">Gelidibacter algens</name>
    <dbReference type="NCBI Taxonomy" id="49280"/>
    <lineage>
        <taxon>Bacteria</taxon>
        <taxon>Pseudomonadati</taxon>
        <taxon>Bacteroidota</taxon>
        <taxon>Flavobacteriia</taxon>
        <taxon>Flavobacteriales</taxon>
        <taxon>Flavobacteriaceae</taxon>
        <taxon>Gelidibacter</taxon>
    </lineage>
</organism>
<accession>A0A327SD53</accession>
<name>A0A327SD53_9FLAO</name>
<comment type="caution">
    <text evidence="1">The sequence shown here is derived from an EMBL/GenBank/DDBJ whole genome shotgun (WGS) entry which is preliminary data.</text>
</comment>